<dbReference type="OrthoDB" id="777433at2759"/>
<evidence type="ECO:0000256" key="2">
    <source>
        <dbReference type="ARBA" id="ARBA00023015"/>
    </source>
</evidence>
<comment type="similarity">
    <text evidence="1">Belongs to the bHLH protein family.</text>
</comment>
<dbReference type="RefSeq" id="XP_020104403.1">
    <property type="nucleotide sequence ID" value="XM_020248814.1"/>
</dbReference>
<evidence type="ECO:0000313" key="6">
    <source>
        <dbReference type="Proteomes" id="UP000515123"/>
    </source>
</evidence>
<dbReference type="GeneID" id="109721291"/>
<keyword evidence="6" id="KW-1185">Reference proteome</keyword>
<dbReference type="RefSeq" id="XP_020104404.1">
    <property type="nucleotide sequence ID" value="XM_020248815.1"/>
</dbReference>
<keyword evidence="2" id="KW-0805">Transcription regulation</keyword>
<dbReference type="InterPro" id="IPR037546">
    <property type="entry name" value="SAC51-like"/>
</dbReference>
<accession>A0A6P5GEP4</accession>
<reference evidence="7 8" key="2">
    <citation type="submission" date="2025-04" db="UniProtKB">
        <authorList>
            <consortium name="RefSeq"/>
        </authorList>
    </citation>
    <scope>IDENTIFICATION</scope>
    <source>
        <tissue evidence="7 8">Leaf</tissue>
    </source>
</reference>
<dbReference type="GO" id="GO:0046983">
    <property type="term" value="F:protein dimerization activity"/>
    <property type="evidence" value="ECO:0007669"/>
    <property type="project" value="InterPro"/>
</dbReference>
<evidence type="ECO:0000256" key="4">
    <source>
        <dbReference type="SAM" id="MobiDB-lite"/>
    </source>
</evidence>
<evidence type="ECO:0000256" key="1">
    <source>
        <dbReference type="ARBA" id="ARBA00005510"/>
    </source>
</evidence>
<dbReference type="SUPFAM" id="SSF47459">
    <property type="entry name" value="HLH, helix-loop-helix DNA-binding domain"/>
    <property type="match status" value="1"/>
</dbReference>
<dbReference type="PANTHER" id="PTHR36066">
    <property type="entry name" value="TRANSCRIPTION FACTOR BHLH145"/>
    <property type="match status" value="1"/>
</dbReference>
<evidence type="ECO:0000256" key="3">
    <source>
        <dbReference type="ARBA" id="ARBA00023163"/>
    </source>
</evidence>
<dbReference type="PROSITE" id="PS50888">
    <property type="entry name" value="BHLH"/>
    <property type="match status" value="1"/>
</dbReference>
<dbReference type="InterPro" id="IPR036638">
    <property type="entry name" value="HLH_DNA-bd_sf"/>
</dbReference>
<sequence length="322" mass="35213">MGKDHDPWHQVPHSSPWGFGTLNCGNNLGPPTIAQENTNSMGFPAYVDPSGAATFSVNGAVPFPLYHNPMIAAFGLQEITSSQRKFTAFDQSRNQTSLIYTSVAAPLITSQGAANPLYMDLQGSNETNVTDGNGVEEMHEDTEEIDALLYSDSEDYVDEEEAKEEEEEASTGHFPVIISKERSIEEVASSKTLPTKKRRLDSELDASLVDTASSARVFYSKDDGDVESSCVGAGNKREEAGDKREKEEEEEEKEISNEPSYYPNKRIKRERIRETVGLLRRIIPGGKGKDAATILDEAISYLKSLKLKTMAFGAASASTSAL</sequence>
<feature type="region of interest" description="Disordered" evidence="4">
    <location>
        <begin position="224"/>
        <end position="258"/>
    </location>
</feature>
<reference evidence="6" key="1">
    <citation type="journal article" date="2015" name="Nat. Genet.">
        <title>The pineapple genome and the evolution of CAM photosynthesis.</title>
        <authorList>
            <person name="Ming R."/>
            <person name="VanBuren R."/>
            <person name="Wai C.M."/>
            <person name="Tang H."/>
            <person name="Schatz M.C."/>
            <person name="Bowers J.E."/>
            <person name="Lyons E."/>
            <person name="Wang M.L."/>
            <person name="Chen J."/>
            <person name="Biggers E."/>
            <person name="Zhang J."/>
            <person name="Huang L."/>
            <person name="Zhang L."/>
            <person name="Miao W."/>
            <person name="Zhang J."/>
            <person name="Ye Z."/>
            <person name="Miao C."/>
            <person name="Lin Z."/>
            <person name="Wang H."/>
            <person name="Zhou H."/>
            <person name="Yim W.C."/>
            <person name="Priest H.D."/>
            <person name="Zheng C."/>
            <person name="Woodhouse M."/>
            <person name="Edger P.P."/>
            <person name="Guyot R."/>
            <person name="Guo H.B."/>
            <person name="Guo H."/>
            <person name="Zheng G."/>
            <person name="Singh R."/>
            <person name="Sharma A."/>
            <person name="Min X."/>
            <person name="Zheng Y."/>
            <person name="Lee H."/>
            <person name="Gurtowski J."/>
            <person name="Sedlazeck F.J."/>
            <person name="Harkess A."/>
            <person name="McKain M.R."/>
            <person name="Liao Z."/>
            <person name="Fang J."/>
            <person name="Liu J."/>
            <person name="Zhang X."/>
            <person name="Zhang Q."/>
            <person name="Hu W."/>
            <person name="Qin Y."/>
            <person name="Wang K."/>
            <person name="Chen L.Y."/>
            <person name="Shirley N."/>
            <person name="Lin Y.R."/>
            <person name="Liu L.Y."/>
            <person name="Hernandez A.G."/>
            <person name="Wright C.L."/>
            <person name="Bulone V."/>
            <person name="Tuskan G.A."/>
            <person name="Heath K."/>
            <person name="Zee F."/>
            <person name="Moore P.H."/>
            <person name="Sunkar R."/>
            <person name="Leebens-Mack J.H."/>
            <person name="Mockler T."/>
            <person name="Bennetzen J.L."/>
            <person name="Freeling M."/>
            <person name="Sankoff D."/>
            <person name="Paterson A.H."/>
            <person name="Zhu X."/>
            <person name="Yang X."/>
            <person name="Smith J.A."/>
            <person name="Cushman J.C."/>
            <person name="Paull R.E."/>
            <person name="Yu Q."/>
        </authorList>
    </citation>
    <scope>NUCLEOTIDE SEQUENCE [LARGE SCALE GENOMIC DNA]</scope>
    <source>
        <strain evidence="6">cv. F153</strain>
    </source>
</reference>
<evidence type="ECO:0000313" key="8">
    <source>
        <dbReference type="RefSeq" id="XP_020104404.1"/>
    </source>
</evidence>
<evidence type="ECO:0000259" key="5">
    <source>
        <dbReference type="PROSITE" id="PS50888"/>
    </source>
</evidence>
<dbReference type="Pfam" id="PF23173">
    <property type="entry name" value="bHLH_SAC51"/>
    <property type="match status" value="1"/>
</dbReference>
<feature type="compositionally biased region" description="Basic and acidic residues" evidence="4">
    <location>
        <begin position="235"/>
        <end position="246"/>
    </location>
</feature>
<dbReference type="Proteomes" id="UP000515123">
    <property type="component" value="Linkage group 15"/>
</dbReference>
<dbReference type="AlphaFoldDB" id="A0A6P5GEP4"/>
<evidence type="ECO:0000313" key="7">
    <source>
        <dbReference type="RefSeq" id="XP_020104403.1"/>
    </source>
</evidence>
<dbReference type="PANTHER" id="PTHR36066:SF2">
    <property type="entry name" value="TRANSCRIPTION FACTOR BHLH145"/>
    <property type="match status" value="1"/>
</dbReference>
<keyword evidence="3" id="KW-0804">Transcription</keyword>
<name>A0A6P5GEP4_ANACO</name>
<proteinExistence type="inferred from homology"/>
<dbReference type="InterPro" id="IPR011598">
    <property type="entry name" value="bHLH_dom"/>
</dbReference>
<dbReference type="CDD" id="cd18917">
    <property type="entry name" value="bHLH_AtSAC51_like"/>
    <property type="match status" value="1"/>
</dbReference>
<feature type="domain" description="BHLH" evidence="5">
    <location>
        <begin position="256"/>
        <end position="305"/>
    </location>
</feature>
<dbReference type="Gene3D" id="4.10.280.10">
    <property type="entry name" value="Helix-loop-helix DNA-binding domain"/>
    <property type="match status" value="1"/>
</dbReference>
<protein>
    <submittedName>
        <fullName evidence="7 8">Transcription factor SAC51-like</fullName>
    </submittedName>
</protein>
<gene>
    <name evidence="7 8" type="primary">LOC109721291</name>
</gene>
<organism evidence="7">
    <name type="scientific">Ananas comosus</name>
    <name type="common">Pineapple</name>
    <name type="synonym">Ananas ananas</name>
    <dbReference type="NCBI Taxonomy" id="4615"/>
    <lineage>
        <taxon>Eukaryota</taxon>
        <taxon>Viridiplantae</taxon>
        <taxon>Streptophyta</taxon>
        <taxon>Embryophyta</taxon>
        <taxon>Tracheophyta</taxon>
        <taxon>Spermatophyta</taxon>
        <taxon>Magnoliopsida</taxon>
        <taxon>Liliopsida</taxon>
        <taxon>Poales</taxon>
        <taxon>Bromeliaceae</taxon>
        <taxon>Bromelioideae</taxon>
        <taxon>Ananas</taxon>
    </lineage>
</organism>